<evidence type="ECO:0000259" key="9">
    <source>
        <dbReference type="Pfam" id="PF05504"/>
    </source>
</evidence>
<dbReference type="KEGG" id="bwh:A9C19_17685"/>
<evidence type="ECO:0000256" key="3">
    <source>
        <dbReference type="ARBA" id="ARBA00022544"/>
    </source>
</evidence>
<keyword evidence="6" id="KW-0564">Palmitate</keyword>
<dbReference type="OrthoDB" id="9816067at2"/>
<dbReference type="RefSeq" id="WP_072581215.1">
    <property type="nucleotide sequence ID" value="NZ_CP016020.1"/>
</dbReference>
<comment type="subcellular location">
    <subcellularLocation>
        <location evidence="1">Membrane</location>
        <topology evidence="1">Lipid-anchor</topology>
    </subcellularLocation>
</comment>
<sequence>MRLRTICLCLFAFCSLLLTGCWDKTELNDVSIATGIAVDPGEEHKYKLTVEAVNSSQFAKQGAEGNAPVTTFSVEGESLSELSDKLNLGLVRKVIYSHTRVVYINQEIANEGILGFLDFLERSGHFRNDFNILVTSGEAADFTRVTYPVQKIPSLKIHQQIKTLVQEWGGDPDVRLNDFIDAIISKGREPVTAMVIIKGDPEKGKSTENNKMMEPDALVSVNGMAVFDDEKMIGTMSLDDVRNYLWTQSLPHTSLTIPCDEEKNRRYMDVRIIRSKSKMSTSYEKGHATLKVKIYGEARLQGAECKHDLSKLDVFQDYEKKLLDHIQSEVTQSIVKVQDEFGLDIYGFGDALNRENPKQFKEVEDNWNKVFTDATVEVDVAMQMLRTGIKSKSFMSELPDEESKEE</sequence>
<dbReference type="Gene3D" id="3.30.300.210">
    <property type="entry name" value="Nutrient germinant receptor protein C, domain 3"/>
    <property type="match status" value="1"/>
</dbReference>
<dbReference type="InterPro" id="IPR057336">
    <property type="entry name" value="GerAC_N"/>
</dbReference>
<feature type="signal peptide" evidence="8">
    <location>
        <begin position="1"/>
        <end position="20"/>
    </location>
</feature>
<evidence type="ECO:0000256" key="4">
    <source>
        <dbReference type="ARBA" id="ARBA00022729"/>
    </source>
</evidence>
<evidence type="ECO:0000256" key="5">
    <source>
        <dbReference type="ARBA" id="ARBA00023136"/>
    </source>
</evidence>
<evidence type="ECO:0000256" key="2">
    <source>
        <dbReference type="ARBA" id="ARBA00007886"/>
    </source>
</evidence>
<name>A0A1L3MVP1_9BACI</name>
<dbReference type="PANTHER" id="PTHR35789:SF1">
    <property type="entry name" value="SPORE GERMINATION PROTEIN B3"/>
    <property type="match status" value="1"/>
</dbReference>
<feature type="chain" id="PRO_5038719463" evidence="8">
    <location>
        <begin position="21"/>
        <end position="406"/>
    </location>
</feature>
<keyword evidence="5" id="KW-0472">Membrane</keyword>
<keyword evidence="3" id="KW-0309">Germination</keyword>
<dbReference type="Proteomes" id="UP000181936">
    <property type="component" value="Chromosome"/>
</dbReference>
<dbReference type="GO" id="GO:0016020">
    <property type="term" value="C:membrane"/>
    <property type="evidence" value="ECO:0007669"/>
    <property type="project" value="UniProtKB-SubCell"/>
</dbReference>
<organism evidence="11 12">
    <name type="scientific">Bacillus weihaiensis</name>
    <dbReference type="NCBI Taxonomy" id="1547283"/>
    <lineage>
        <taxon>Bacteria</taxon>
        <taxon>Bacillati</taxon>
        <taxon>Bacillota</taxon>
        <taxon>Bacilli</taxon>
        <taxon>Bacillales</taxon>
        <taxon>Bacillaceae</taxon>
        <taxon>Bacillus</taxon>
    </lineage>
</organism>
<dbReference type="STRING" id="1547283.A9C19_17685"/>
<dbReference type="GO" id="GO:0009847">
    <property type="term" value="P:spore germination"/>
    <property type="evidence" value="ECO:0007669"/>
    <property type="project" value="InterPro"/>
</dbReference>
<evidence type="ECO:0000256" key="6">
    <source>
        <dbReference type="ARBA" id="ARBA00023139"/>
    </source>
</evidence>
<feature type="domain" description="Spore germination GerAC-like C-terminal" evidence="9">
    <location>
        <begin position="222"/>
        <end position="388"/>
    </location>
</feature>
<evidence type="ECO:0000313" key="12">
    <source>
        <dbReference type="Proteomes" id="UP000181936"/>
    </source>
</evidence>
<gene>
    <name evidence="11" type="ORF">A9C19_17685</name>
</gene>
<evidence type="ECO:0000313" key="11">
    <source>
        <dbReference type="EMBL" id="APH06415.1"/>
    </source>
</evidence>
<comment type="similarity">
    <text evidence="2">Belongs to the GerABKC lipoprotein family.</text>
</comment>
<accession>A0A1L3MVP1</accession>
<keyword evidence="12" id="KW-1185">Reference proteome</keyword>
<proteinExistence type="inferred from homology"/>
<keyword evidence="7" id="KW-0449">Lipoprotein</keyword>
<dbReference type="EMBL" id="CP016020">
    <property type="protein sequence ID" value="APH06415.1"/>
    <property type="molecule type" value="Genomic_DNA"/>
</dbReference>
<dbReference type="PANTHER" id="PTHR35789">
    <property type="entry name" value="SPORE GERMINATION PROTEIN B3"/>
    <property type="match status" value="1"/>
</dbReference>
<dbReference type="InterPro" id="IPR008844">
    <property type="entry name" value="Spore_GerAC-like"/>
</dbReference>
<dbReference type="AlphaFoldDB" id="A0A1L3MVP1"/>
<dbReference type="Pfam" id="PF25198">
    <property type="entry name" value="Spore_GerAC_N"/>
    <property type="match status" value="1"/>
</dbReference>
<evidence type="ECO:0000256" key="8">
    <source>
        <dbReference type="SAM" id="SignalP"/>
    </source>
</evidence>
<reference evidence="11 12" key="1">
    <citation type="journal article" date="2016" name="Sci. Rep.">
        <title>Complete genome sequence and transcriptomic analysis of a novel marine strain Bacillus weihaiensis reveals the mechanism of brown algae degradation.</title>
        <authorList>
            <person name="Zhu Y."/>
            <person name="Chen P."/>
            <person name="Bao Y."/>
            <person name="Men Y."/>
            <person name="Zeng Y."/>
            <person name="Yang J."/>
            <person name="Sun J."/>
            <person name="Sun Y."/>
        </authorList>
    </citation>
    <scope>NUCLEOTIDE SEQUENCE [LARGE SCALE GENOMIC DNA]</scope>
    <source>
        <strain evidence="11 12">Alg07</strain>
    </source>
</reference>
<dbReference type="NCBIfam" id="TIGR02887">
    <property type="entry name" value="spore_ger_x_C"/>
    <property type="match status" value="1"/>
</dbReference>
<evidence type="ECO:0000256" key="7">
    <source>
        <dbReference type="ARBA" id="ARBA00023288"/>
    </source>
</evidence>
<keyword evidence="4 8" id="KW-0732">Signal</keyword>
<dbReference type="InterPro" id="IPR038501">
    <property type="entry name" value="Spore_GerAC_C_sf"/>
</dbReference>
<dbReference type="InterPro" id="IPR046953">
    <property type="entry name" value="Spore_GerAC-like_C"/>
</dbReference>
<feature type="domain" description="Spore germination protein N-terminal" evidence="10">
    <location>
        <begin position="23"/>
        <end position="195"/>
    </location>
</feature>
<dbReference type="Pfam" id="PF05504">
    <property type="entry name" value="Spore_GerAC"/>
    <property type="match status" value="1"/>
</dbReference>
<evidence type="ECO:0000256" key="1">
    <source>
        <dbReference type="ARBA" id="ARBA00004635"/>
    </source>
</evidence>
<protein>
    <submittedName>
        <fullName evidence="11">Uncharacterized protein</fullName>
    </submittedName>
</protein>
<evidence type="ECO:0000259" key="10">
    <source>
        <dbReference type="Pfam" id="PF25198"/>
    </source>
</evidence>
<dbReference type="PROSITE" id="PS51257">
    <property type="entry name" value="PROKAR_LIPOPROTEIN"/>
    <property type="match status" value="1"/>
</dbReference>